<evidence type="ECO:0000256" key="1">
    <source>
        <dbReference type="SAM" id="Phobius"/>
    </source>
</evidence>
<accession>A0ABQ9YDL4</accession>
<dbReference type="EMBL" id="JARBJD010000015">
    <property type="protein sequence ID" value="KAK2961684.1"/>
    <property type="molecule type" value="Genomic_DNA"/>
</dbReference>
<keyword evidence="1" id="KW-1133">Transmembrane helix</keyword>
<gene>
    <name evidence="2" type="ORF">BLNAU_3482</name>
</gene>
<organism evidence="2 3">
    <name type="scientific">Blattamonas nauphoetae</name>
    <dbReference type="NCBI Taxonomy" id="2049346"/>
    <lineage>
        <taxon>Eukaryota</taxon>
        <taxon>Metamonada</taxon>
        <taxon>Preaxostyla</taxon>
        <taxon>Oxymonadida</taxon>
        <taxon>Blattamonas</taxon>
    </lineage>
</organism>
<keyword evidence="3" id="KW-1185">Reference proteome</keyword>
<dbReference type="Proteomes" id="UP001281761">
    <property type="component" value="Unassembled WGS sequence"/>
</dbReference>
<protein>
    <submittedName>
        <fullName evidence="2">Uncharacterized protein</fullName>
    </submittedName>
</protein>
<sequence length="109" mass="12167">MGCTPHSHHSPAIHDLFEILPQGSHEQGMHVKHDNDEIFQKNPSLFPSVAPRLKQTKPVGRLLPPTNPALEWVPLPTSKTDETLPFALSASTSLLLRPYLIVIIYLVVF</sequence>
<evidence type="ECO:0000313" key="3">
    <source>
        <dbReference type="Proteomes" id="UP001281761"/>
    </source>
</evidence>
<feature type="transmembrane region" description="Helical" evidence="1">
    <location>
        <begin position="86"/>
        <end position="108"/>
    </location>
</feature>
<reference evidence="2 3" key="1">
    <citation type="journal article" date="2022" name="bioRxiv">
        <title>Genomics of Preaxostyla Flagellates Illuminates Evolutionary Transitions and the Path Towards Mitochondrial Loss.</title>
        <authorList>
            <person name="Novak L.V.F."/>
            <person name="Treitli S.C."/>
            <person name="Pyrih J."/>
            <person name="Halakuc P."/>
            <person name="Pipaliya S.V."/>
            <person name="Vacek V."/>
            <person name="Brzon O."/>
            <person name="Soukal P."/>
            <person name="Eme L."/>
            <person name="Dacks J.B."/>
            <person name="Karnkowska A."/>
            <person name="Elias M."/>
            <person name="Hampl V."/>
        </authorList>
    </citation>
    <scope>NUCLEOTIDE SEQUENCE [LARGE SCALE GENOMIC DNA]</scope>
    <source>
        <strain evidence="2">NAU3</strain>
        <tissue evidence="2">Gut</tissue>
    </source>
</reference>
<keyword evidence="1" id="KW-0472">Membrane</keyword>
<evidence type="ECO:0000313" key="2">
    <source>
        <dbReference type="EMBL" id="KAK2961684.1"/>
    </source>
</evidence>
<proteinExistence type="predicted"/>
<keyword evidence="1" id="KW-0812">Transmembrane</keyword>
<name>A0ABQ9YDL4_9EUKA</name>
<comment type="caution">
    <text evidence="2">The sequence shown here is derived from an EMBL/GenBank/DDBJ whole genome shotgun (WGS) entry which is preliminary data.</text>
</comment>